<accession>A0A9P0GWE9</accession>
<sequence>MCRKPRFADCTNSYLTGGVILGCDTRARVNTKLTNVAVTSGWRPVDVDVDVDVAKSLIATVVEPSTFSNILHACQSTAGWLTSSPPLT</sequence>
<evidence type="ECO:0000313" key="1">
    <source>
        <dbReference type="EMBL" id="CAH1388513.1"/>
    </source>
</evidence>
<dbReference type="Proteomes" id="UP001152798">
    <property type="component" value="Chromosome 1"/>
</dbReference>
<gene>
    <name evidence="1" type="ORF">NEZAVI_LOCUS123</name>
</gene>
<protein>
    <submittedName>
        <fullName evidence="1">Uncharacterized protein</fullName>
    </submittedName>
</protein>
<dbReference type="AlphaFoldDB" id="A0A9P0GWE9"/>
<evidence type="ECO:0000313" key="2">
    <source>
        <dbReference type="Proteomes" id="UP001152798"/>
    </source>
</evidence>
<keyword evidence="2" id="KW-1185">Reference proteome</keyword>
<reference evidence="1" key="1">
    <citation type="submission" date="2022-01" db="EMBL/GenBank/DDBJ databases">
        <authorList>
            <person name="King R."/>
        </authorList>
    </citation>
    <scope>NUCLEOTIDE SEQUENCE</scope>
</reference>
<dbReference type="OrthoDB" id="10537063at2759"/>
<dbReference type="PROSITE" id="PS51257">
    <property type="entry name" value="PROKAR_LIPOPROTEIN"/>
    <property type="match status" value="1"/>
</dbReference>
<organism evidence="1 2">
    <name type="scientific">Nezara viridula</name>
    <name type="common">Southern green stink bug</name>
    <name type="synonym">Cimex viridulus</name>
    <dbReference type="NCBI Taxonomy" id="85310"/>
    <lineage>
        <taxon>Eukaryota</taxon>
        <taxon>Metazoa</taxon>
        <taxon>Ecdysozoa</taxon>
        <taxon>Arthropoda</taxon>
        <taxon>Hexapoda</taxon>
        <taxon>Insecta</taxon>
        <taxon>Pterygota</taxon>
        <taxon>Neoptera</taxon>
        <taxon>Paraneoptera</taxon>
        <taxon>Hemiptera</taxon>
        <taxon>Heteroptera</taxon>
        <taxon>Panheteroptera</taxon>
        <taxon>Pentatomomorpha</taxon>
        <taxon>Pentatomoidea</taxon>
        <taxon>Pentatomidae</taxon>
        <taxon>Pentatominae</taxon>
        <taxon>Nezara</taxon>
    </lineage>
</organism>
<dbReference type="EMBL" id="OV725077">
    <property type="protein sequence ID" value="CAH1388513.1"/>
    <property type="molecule type" value="Genomic_DNA"/>
</dbReference>
<name>A0A9P0GWE9_NEZVI</name>
<proteinExistence type="predicted"/>